<accession>A0A378JGT5</accession>
<evidence type="ECO:0000313" key="8">
    <source>
        <dbReference type="Proteomes" id="UP000254794"/>
    </source>
</evidence>
<dbReference type="Pfam" id="PF00406">
    <property type="entry name" value="ADK"/>
    <property type="match status" value="1"/>
</dbReference>
<comment type="subunit">
    <text evidence="6">Monomer.</text>
</comment>
<dbReference type="SUPFAM" id="SSF52540">
    <property type="entry name" value="P-loop containing nucleoside triphosphate hydrolases"/>
    <property type="match status" value="1"/>
</dbReference>
<dbReference type="EMBL" id="UGOD01000001">
    <property type="protein sequence ID" value="STX50207.1"/>
    <property type="molecule type" value="Genomic_DNA"/>
</dbReference>
<sequence>MINSALFFNKFLGSSSTSTLPKIILLMGGPGSGKGVLAKQLSKANHFSIGESLRTIINNPKHPKAQLFKERIEQGKLLNDQEVIDVMNQADAFKQTKPILLDGFPRTLTQWHLFKNHYGSPAAVIDLSVSKDIMRSRLLSRGRKDDKVEVINYRIEDYFNNTRPMANKILSESKNTLRINASTLNPKEIAEIAKKFLESKHIYPLDNQSKELTSIHP</sequence>
<keyword evidence="6" id="KW-0067">ATP-binding</keyword>
<keyword evidence="2" id="KW-0545">Nucleotide biosynthesis</keyword>
<dbReference type="CDD" id="cd01428">
    <property type="entry name" value="ADK"/>
    <property type="match status" value="1"/>
</dbReference>
<comment type="similarity">
    <text evidence="5">Belongs to the adenylate kinase family.</text>
</comment>
<keyword evidence="3 6" id="KW-0547">Nucleotide-binding</keyword>
<dbReference type="OrthoDB" id="5638848at2"/>
<dbReference type="GO" id="GO:0004017">
    <property type="term" value="F:AMP kinase activity"/>
    <property type="evidence" value="ECO:0007669"/>
    <property type="project" value="UniProtKB-EC"/>
</dbReference>
<protein>
    <recommendedName>
        <fullName evidence="6">Adenylate kinase</fullName>
        <ecNumber evidence="6">2.7.4.3</ecNumber>
    </recommendedName>
</protein>
<evidence type="ECO:0000256" key="4">
    <source>
        <dbReference type="ARBA" id="ARBA00022777"/>
    </source>
</evidence>
<keyword evidence="1 5" id="KW-0808">Transferase</keyword>
<dbReference type="GO" id="GO:0005524">
    <property type="term" value="F:ATP binding"/>
    <property type="evidence" value="ECO:0007669"/>
    <property type="project" value="UniProtKB-KW"/>
</dbReference>
<dbReference type="PROSITE" id="PS00113">
    <property type="entry name" value="ADENYLATE_KINASE"/>
    <property type="match status" value="1"/>
</dbReference>
<evidence type="ECO:0000256" key="5">
    <source>
        <dbReference type="RuleBase" id="RU003330"/>
    </source>
</evidence>
<name>A0A378JGT5_9GAMM</name>
<proteinExistence type="inferred from homology"/>
<dbReference type="Proteomes" id="UP000254794">
    <property type="component" value="Unassembled WGS sequence"/>
</dbReference>
<dbReference type="PRINTS" id="PR00094">
    <property type="entry name" value="ADENYLTKNASE"/>
</dbReference>
<gene>
    <name evidence="7" type="primary">adk_1</name>
    <name evidence="7" type="ORF">NCTC13316_00274</name>
</gene>
<evidence type="ECO:0000256" key="6">
    <source>
        <dbReference type="RuleBase" id="RU003331"/>
    </source>
</evidence>
<dbReference type="AlphaFoldDB" id="A0A378JGT5"/>
<dbReference type="EC" id="2.7.4.3" evidence="6"/>
<dbReference type="InterPro" id="IPR027417">
    <property type="entry name" value="P-loop_NTPase"/>
</dbReference>
<evidence type="ECO:0000256" key="3">
    <source>
        <dbReference type="ARBA" id="ARBA00022741"/>
    </source>
</evidence>
<dbReference type="InterPro" id="IPR000850">
    <property type="entry name" value="Adenylat/UMP-CMP_kin"/>
</dbReference>
<dbReference type="RefSeq" id="WP_115329814.1">
    <property type="nucleotide sequence ID" value="NZ_CAAAHP010000011.1"/>
</dbReference>
<evidence type="ECO:0000256" key="2">
    <source>
        <dbReference type="ARBA" id="ARBA00022727"/>
    </source>
</evidence>
<keyword evidence="8" id="KW-1185">Reference proteome</keyword>
<comment type="catalytic activity">
    <reaction evidence="6">
        <text>AMP + ATP = 2 ADP</text>
        <dbReference type="Rhea" id="RHEA:12973"/>
        <dbReference type="ChEBI" id="CHEBI:30616"/>
        <dbReference type="ChEBI" id="CHEBI:456215"/>
        <dbReference type="ChEBI" id="CHEBI:456216"/>
        <dbReference type="EC" id="2.7.4.3"/>
    </reaction>
</comment>
<evidence type="ECO:0000313" key="7">
    <source>
        <dbReference type="EMBL" id="STX50207.1"/>
    </source>
</evidence>
<dbReference type="Gene3D" id="3.40.50.300">
    <property type="entry name" value="P-loop containing nucleotide triphosphate hydrolases"/>
    <property type="match status" value="1"/>
</dbReference>
<dbReference type="InterPro" id="IPR033690">
    <property type="entry name" value="Adenylat_kinase_CS"/>
</dbReference>
<organism evidence="7 8">
    <name type="scientific">Legionella busanensis</name>
    <dbReference type="NCBI Taxonomy" id="190655"/>
    <lineage>
        <taxon>Bacteria</taxon>
        <taxon>Pseudomonadati</taxon>
        <taxon>Pseudomonadota</taxon>
        <taxon>Gammaproteobacteria</taxon>
        <taxon>Legionellales</taxon>
        <taxon>Legionellaceae</taxon>
        <taxon>Legionella</taxon>
    </lineage>
</organism>
<keyword evidence="4 5" id="KW-0418">Kinase</keyword>
<evidence type="ECO:0000256" key="1">
    <source>
        <dbReference type="ARBA" id="ARBA00022679"/>
    </source>
</evidence>
<reference evidence="7 8" key="1">
    <citation type="submission" date="2018-06" db="EMBL/GenBank/DDBJ databases">
        <authorList>
            <consortium name="Pathogen Informatics"/>
            <person name="Doyle S."/>
        </authorList>
    </citation>
    <scope>NUCLEOTIDE SEQUENCE [LARGE SCALE GENOMIC DNA]</scope>
    <source>
        <strain evidence="7 8">NCTC13316</strain>
    </source>
</reference>
<dbReference type="PANTHER" id="PTHR23359">
    <property type="entry name" value="NUCLEOTIDE KINASE"/>
    <property type="match status" value="1"/>
</dbReference>
<comment type="subcellular location">
    <subcellularLocation>
        <location evidence="6">Cytoplasm</location>
    </subcellularLocation>
</comment>
<dbReference type="GO" id="GO:0005737">
    <property type="term" value="C:cytoplasm"/>
    <property type="evidence" value="ECO:0007669"/>
    <property type="project" value="UniProtKB-SubCell"/>
</dbReference>